<dbReference type="RefSeq" id="WP_049209585.1">
    <property type="nucleotide sequence ID" value="NZ_CAYAEC010000016.1"/>
</dbReference>
<dbReference type="Gene3D" id="3.10.20.10">
    <property type="match status" value="2"/>
</dbReference>
<protein>
    <recommendedName>
        <fullName evidence="1">DUF1543 domain-containing protein</fullName>
    </recommendedName>
</protein>
<evidence type="ECO:0000313" key="4">
    <source>
        <dbReference type="Proteomes" id="UP000037482"/>
    </source>
</evidence>
<organism evidence="3">
    <name type="scientific">Serratia marcescens</name>
    <dbReference type="NCBI Taxonomy" id="615"/>
    <lineage>
        <taxon>Bacteria</taxon>
        <taxon>Pseudomonadati</taxon>
        <taxon>Pseudomonadota</taxon>
        <taxon>Gammaproteobacteria</taxon>
        <taxon>Enterobacterales</taxon>
        <taxon>Yersiniaceae</taxon>
        <taxon>Serratia</taxon>
    </lineage>
</organism>
<proteinExistence type="predicted"/>
<feature type="domain" description="DUF1543" evidence="1">
    <location>
        <begin position="16"/>
        <end position="67"/>
    </location>
</feature>
<dbReference type="Proteomes" id="UP000037482">
    <property type="component" value="Unassembled WGS sequence"/>
</dbReference>
<sequence length="171" mass="19093">MPGLLMFYVGGTAPGANIELHDVQFAAADRPEEAYPLLREKWFGDKRKVHVDGYARIDWADGYDVSLEPAPFAGEEKLFFVNVGGYRSDELAELHQFGLFVARSADEAKEKAKRVLLTDSAQQHKDDLAEVDDCLLLHALQGYHVHLRANPHGKPARPLWQGYLPIGEPAL</sequence>
<dbReference type="EMBL" id="LFJS01000014">
    <property type="protein sequence ID" value="KMU50139.1"/>
    <property type="molecule type" value="Genomic_DNA"/>
</dbReference>
<reference evidence="3" key="2">
    <citation type="submission" date="2016-05" db="EMBL/GenBank/DDBJ databases">
        <authorList>
            <person name="Cock P.J.A."/>
            <person name="Cock P.J.A."/>
        </authorList>
    </citation>
    <scope>NUCLEOTIDE SEQUENCE</scope>
    <source>
        <strain evidence="3">PWN146_assembly</strain>
    </source>
</reference>
<name>A0A1C3HI59_SERMA</name>
<feature type="domain" description="DUF1543" evidence="1">
    <location>
        <begin position="91"/>
        <end position="146"/>
    </location>
</feature>
<dbReference type="InterPro" id="IPR011440">
    <property type="entry name" value="DUF1543"/>
</dbReference>
<accession>A0A1C3HI59</accession>
<evidence type="ECO:0000313" key="3">
    <source>
        <dbReference type="EMBL" id="SAY44698.1"/>
    </source>
</evidence>
<dbReference type="Pfam" id="PF07566">
    <property type="entry name" value="DUF1543"/>
    <property type="match status" value="2"/>
</dbReference>
<dbReference type="AlphaFoldDB" id="A0A1C3HI59"/>
<evidence type="ECO:0000313" key="2">
    <source>
        <dbReference type="EMBL" id="KMU50139.1"/>
    </source>
</evidence>
<accession>A0A656VEB0</accession>
<gene>
    <name evidence="2" type="ORF">AB868_04075</name>
    <name evidence="3" type="ORF">PWN146_03409</name>
</gene>
<evidence type="ECO:0000259" key="1">
    <source>
        <dbReference type="Pfam" id="PF07566"/>
    </source>
</evidence>
<dbReference type="EMBL" id="LT575490">
    <property type="protein sequence ID" value="SAY44698.1"/>
    <property type="molecule type" value="Genomic_DNA"/>
</dbReference>
<reference evidence="2 4" key="1">
    <citation type="submission" date="2015-06" db="EMBL/GenBank/DDBJ databases">
        <title>Draft Genome of Serratia marcescens Strain AH0650_Sm1.</title>
        <authorList>
            <person name="Wan Y."/>
            <person name="Gorrie C."/>
            <person name="Holt K."/>
        </authorList>
    </citation>
    <scope>NUCLEOTIDE SEQUENCE [LARGE SCALE GENOMIC DNA]</scope>
    <source>
        <strain evidence="2 4">AH0650_Sm1</strain>
    </source>
</reference>